<dbReference type="FunFam" id="3.40.930.10:FF:000012">
    <property type="entry name" value="Anion exchange protein"/>
    <property type="match status" value="1"/>
</dbReference>
<evidence type="ECO:0000256" key="5">
    <source>
        <dbReference type="ARBA" id="ARBA00022681"/>
    </source>
</evidence>
<keyword evidence="4" id="KW-1003">Cell membrane</keyword>
<dbReference type="CTD" id="39147"/>
<evidence type="ECO:0000256" key="11">
    <source>
        <dbReference type="RuleBase" id="RU362035"/>
    </source>
</evidence>
<name>A0AB39ZF50_DROSZ</name>
<dbReference type="InterPro" id="IPR001717">
    <property type="entry name" value="Anion_exchange"/>
</dbReference>
<evidence type="ECO:0000256" key="4">
    <source>
        <dbReference type="ARBA" id="ARBA00022475"/>
    </source>
</evidence>
<evidence type="ECO:0000256" key="2">
    <source>
        <dbReference type="ARBA" id="ARBA00010993"/>
    </source>
</evidence>
<dbReference type="RefSeq" id="XP_016934425.2">
    <property type="nucleotide sequence ID" value="XM_017078936.4"/>
</dbReference>
<keyword evidence="7 11" id="KW-1133">Transmembrane helix</keyword>
<keyword evidence="15" id="KW-1185">Reference proteome</keyword>
<dbReference type="InterPro" id="IPR003020">
    <property type="entry name" value="HCO3_transpt_euk"/>
</dbReference>
<evidence type="ECO:0000256" key="7">
    <source>
        <dbReference type="ARBA" id="ARBA00022989"/>
    </source>
</evidence>
<dbReference type="FunFam" id="1.10.287.570:FF:000001">
    <property type="entry name" value="Anion exchange protein"/>
    <property type="match status" value="1"/>
</dbReference>
<dbReference type="AlphaFoldDB" id="A0AB39ZF50"/>
<reference evidence="16" key="1">
    <citation type="submission" date="2025-08" db="UniProtKB">
        <authorList>
            <consortium name="RefSeq"/>
        </authorList>
    </citation>
    <scope>IDENTIFICATION</scope>
</reference>
<feature type="transmembrane region" description="Helical" evidence="11">
    <location>
        <begin position="795"/>
        <end position="816"/>
    </location>
</feature>
<feature type="compositionally biased region" description="Acidic residues" evidence="12">
    <location>
        <begin position="82"/>
        <end position="91"/>
    </location>
</feature>
<dbReference type="GO" id="GO:0008509">
    <property type="term" value="F:monoatomic anion transmembrane transporter activity"/>
    <property type="evidence" value="ECO:0007669"/>
    <property type="project" value="InterPro"/>
</dbReference>
<dbReference type="PANTHER" id="PTHR11453">
    <property type="entry name" value="ANION EXCHANGE PROTEIN"/>
    <property type="match status" value="1"/>
</dbReference>
<evidence type="ECO:0000256" key="9">
    <source>
        <dbReference type="ARBA" id="ARBA00023136"/>
    </source>
</evidence>
<feature type="compositionally biased region" description="Basic and acidic residues" evidence="12">
    <location>
        <begin position="175"/>
        <end position="188"/>
    </location>
</feature>
<feature type="region of interest" description="Disordered" evidence="12">
    <location>
        <begin position="618"/>
        <end position="648"/>
    </location>
</feature>
<dbReference type="Pfam" id="PF07565">
    <property type="entry name" value="Band_3_cyto"/>
    <property type="match status" value="1"/>
</dbReference>
<proteinExistence type="inferred from homology"/>
<feature type="region of interest" description="Disordered" evidence="12">
    <location>
        <begin position="1193"/>
        <end position="1214"/>
    </location>
</feature>
<keyword evidence="9 11" id="KW-0472">Membrane</keyword>
<feature type="transmembrane region" description="Helical" evidence="11">
    <location>
        <begin position="713"/>
        <end position="743"/>
    </location>
</feature>
<evidence type="ECO:0000256" key="1">
    <source>
        <dbReference type="ARBA" id="ARBA00004651"/>
    </source>
</evidence>
<evidence type="ECO:0000259" key="14">
    <source>
        <dbReference type="Pfam" id="PF07565"/>
    </source>
</evidence>
<dbReference type="PRINTS" id="PR00165">
    <property type="entry name" value="ANIONEXCHNGR"/>
</dbReference>
<keyword evidence="3 11" id="KW-0813">Transport</keyword>
<evidence type="ECO:0000256" key="10">
    <source>
        <dbReference type="ARBA" id="ARBA00049347"/>
    </source>
</evidence>
<feature type="compositionally biased region" description="Polar residues" evidence="12">
    <location>
        <begin position="144"/>
        <end position="154"/>
    </location>
</feature>
<comment type="subcellular location">
    <subcellularLocation>
        <location evidence="1">Cell membrane</location>
        <topology evidence="1">Multi-pass membrane protein</topology>
    </subcellularLocation>
    <subcellularLocation>
        <location evidence="11">Membrane</location>
        <topology evidence="11">Multi-pass membrane protein</topology>
    </subcellularLocation>
</comment>
<comment type="catalytic activity">
    <reaction evidence="10">
        <text>hydrogencarbonate(in) + chloride(out) = hydrogencarbonate(out) + chloride(in)</text>
        <dbReference type="Rhea" id="RHEA:72363"/>
        <dbReference type="ChEBI" id="CHEBI:17544"/>
        <dbReference type="ChEBI" id="CHEBI:17996"/>
    </reaction>
</comment>
<evidence type="ECO:0000256" key="12">
    <source>
        <dbReference type="SAM" id="MobiDB-lite"/>
    </source>
</evidence>
<feature type="compositionally biased region" description="Polar residues" evidence="12">
    <location>
        <begin position="92"/>
        <end position="101"/>
    </location>
</feature>
<feature type="transmembrane region" description="Helical" evidence="11">
    <location>
        <begin position="682"/>
        <end position="701"/>
    </location>
</feature>
<feature type="transmembrane region" description="Helical" evidence="11">
    <location>
        <begin position="1092"/>
        <end position="1112"/>
    </location>
</feature>
<dbReference type="NCBIfam" id="TIGR00834">
    <property type="entry name" value="ae"/>
    <property type="match status" value="1"/>
</dbReference>
<dbReference type="Proteomes" id="UP001652628">
    <property type="component" value="Chromosome 3"/>
</dbReference>
<dbReference type="GeneID" id="108013214"/>
<feature type="transmembrane region" description="Helical" evidence="11">
    <location>
        <begin position="880"/>
        <end position="898"/>
    </location>
</feature>
<dbReference type="Pfam" id="PF00955">
    <property type="entry name" value="HCO3_cotransp"/>
    <property type="match status" value="1"/>
</dbReference>
<comment type="similarity">
    <text evidence="2 11">Belongs to the anion exchanger (TC 2.A.31) family.</text>
</comment>
<feature type="compositionally biased region" description="Basic and acidic residues" evidence="12">
    <location>
        <begin position="115"/>
        <end position="131"/>
    </location>
</feature>
<dbReference type="GO" id="GO:0015701">
    <property type="term" value="P:bicarbonate transport"/>
    <property type="evidence" value="ECO:0007669"/>
    <property type="project" value="TreeGrafter"/>
</dbReference>
<dbReference type="PRINTS" id="PR01231">
    <property type="entry name" value="HCO3TRNSPORT"/>
</dbReference>
<feature type="region of interest" description="Disordered" evidence="12">
    <location>
        <begin position="52"/>
        <end position="236"/>
    </location>
</feature>
<sequence>MSFSSASGRENNVRKLSFLGFNTKKKSGNEDPDEVLLDSEMDKVFAGTSTRKDKFDVNTFQDNSQLPIGSRKKNSIRTNDLNIEEDSEYESQTEPLNNAQNYDDIPEDFPLVSERAGHGDHSDNSVDEKHVQFGGKKKIVVTPPSLSYDEQPTDQSHERKRRRSRHQYYRQRKFSHQDSVEPKIKLEENGDAGARRISVQPEDTALETNGQMPAKQEADLNELRSHRSDDPRALRRHKIHHSSIKLRELPQITISPFTNKKPEVDHSPHEIFVQLDELTGVGEDREWKETARWIKYEEDVEEGSDRWGKPHVASLSFHSLLNLRRCLETGVVLLDLNEKDLPAVAYRVVEQMVIEDLIDINDKPSVMRSLLLRHRHVNEHQGVLPFTKRKYNSYTSLQNLSGGTDDKKIKIMPANEIGGSKRSNELKIDMKDDMYSSSQEDLKKLQNDTILKRIPAGAEATTVLVGAVEFLEQPTIAFVRLSEGVLMPTLTEVPVPVRFMFVLLGPRNFDLDYHEVGRSISTLMANEHFHSIAYKADDRKDLLSAINEFLDDSIVLPPGNWDRHDLLPFEELKAKKDWIRTRKIKALQVKRDSEMIKIGKDEEKALLEKQTLGAIGFTIGGGDGGGDGGSDDEDGRKKKKPSPLEKTGRLWGGLRNDLKRRMPMYKSDILDGLNTETLAATIFMYFACLSTAITFGGLVSAKTDSWIGISETLISCSLVGIVFHCLSCQPLVIIGTTGPLLLFDEALMVFCTKHDFDFLSLRVYVGVWLIIISLTVSAFEGSVYVRLLTRFTQEIFSALITLIYIVETFMKLISIYKENPLLADYNLPPPTLVAHDHATNESILNTTAGVAANITQGFLNISTTAMPTGLPPLPKNQPNTALFCTILTLATFVVAYYLKLFRNSHFLGRNARRALGDFGVPISIAIFVLVDYLVPAVYTEKLVVPEGLSPSDPSKRGWYIGFDTSSTWIPFACVVPALLVYILIFMESQISELIVDKPDRGLKKGSGLHWDIVLLCLLNCACGLFGMPWHCAATVRSVTHVSSVTIMSRTHAPGESPRIVDVKEQRLSGFFVCLMIGLSVLMSPLLRLIPMAVLFGVFLYMGVASMSGVQLFERIRLYFMPVKHYPPTPYVKRVRPWKLHLFTTIQVLCLVLLWTVKSSQFSLAFPFFLIMMVPIRQNLTALYKPEEMQALDGSEMKKNDDDEPDFYEQTNIPA</sequence>
<dbReference type="Gene3D" id="3.40.930.10">
    <property type="entry name" value="Mannitol-specific EII, Chain A"/>
    <property type="match status" value="1"/>
</dbReference>
<keyword evidence="5" id="KW-0039">Anion exchange</keyword>
<dbReference type="InterPro" id="IPR013769">
    <property type="entry name" value="Band3_cytoplasmic_dom"/>
</dbReference>
<feature type="domain" description="Band 3 cytoplasmic" evidence="14">
    <location>
        <begin position="269"/>
        <end position="562"/>
    </location>
</feature>
<gene>
    <name evidence="16" type="primary">Ae2</name>
</gene>
<dbReference type="GO" id="GO:0005886">
    <property type="term" value="C:plasma membrane"/>
    <property type="evidence" value="ECO:0007669"/>
    <property type="project" value="UniProtKB-SubCell"/>
</dbReference>
<evidence type="ECO:0000256" key="8">
    <source>
        <dbReference type="ARBA" id="ARBA00023065"/>
    </source>
</evidence>
<feature type="compositionally biased region" description="Basic and acidic residues" evidence="12">
    <location>
        <begin position="216"/>
        <end position="233"/>
    </location>
</feature>
<protein>
    <recommendedName>
        <fullName evidence="11">Anion exchange protein</fullName>
    </recommendedName>
</protein>
<dbReference type="Gene3D" id="1.10.287.570">
    <property type="entry name" value="Helical hairpin bin"/>
    <property type="match status" value="1"/>
</dbReference>
<feature type="compositionally biased region" description="Gly residues" evidence="12">
    <location>
        <begin position="618"/>
        <end position="628"/>
    </location>
</feature>
<feature type="transmembrane region" description="Helical" evidence="11">
    <location>
        <begin position="918"/>
        <end position="938"/>
    </location>
</feature>
<dbReference type="GO" id="GO:0005452">
    <property type="term" value="F:solute:inorganic anion antiporter activity"/>
    <property type="evidence" value="ECO:0007669"/>
    <property type="project" value="InterPro"/>
</dbReference>
<feature type="transmembrane region" description="Helical" evidence="11">
    <location>
        <begin position="1139"/>
        <end position="1156"/>
    </location>
</feature>
<dbReference type="PANTHER" id="PTHR11453:SF47">
    <property type="entry name" value="ANION EXCHANGE PROTEIN"/>
    <property type="match status" value="1"/>
</dbReference>
<feature type="domain" description="Bicarbonate transporter-like transmembrane" evidence="13">
    <location>
        <begin position="649"/>
        <end position="1194"/>
    </location>
</feature>
<keyword evidence="8 11" id="KW-0406">Ion transport</keyword>
<dbReference type="GO" id="GO:0051453">
    <property type="term" value="P:regulation of intracellular pH"/>
    <property type="evidence" value="ECO:0007669"/>
    <property type="project" value="TreeGrafter"/>
</dbReference>
<evidence type="ECO:0000259" key="13">
    <source>
        <dbReference type="Pfam" id="PF00955"/>
    </source>
</evidence>
<feature type="transmembrane region" description="Helical" evidence="11">
    <location>
        <begin position="1067"/>
        <end position="1086"/>
    </location>
</feature>
<dbReference type="InterPro" id="IPR016152">
    <property type="entry name" value="PTrfase/Anion_transptr"/>
</dbReference>
<accession>A0AB39ZF50</accession>
<dbReference type="SUPFAM" id="SSF55804">
    <property type="entry name" value="Phoshotransferase/anion transport protein"/>
    <property type="match status" value="1"/>
</dbReference>
<evidence type="ECO:0000313" key="15">
    <source>
        <dbReference type="Proteomes" id="UP001652628"/>
    </source>
</evidence>
<evidence type="ECO:0000256" key="6">
    <source>
        <dbReference type="ARBA" id="ARBA00022692"/>
    </source>
</evidence>
<keyword evidence="6 11" id="KW-0812">Transmembrane</keyword>
<feature type="transmembrane region" description="Helical" evidence="11">
    <location>
        <begin position="763"/>
        <end position="783"/>
    </location>
</feature>
<evidence type="ECO:0000313" key="16">
    <source>
        <dbReference type="RefSeq" id="XP_016934425.2"/>
    </source>
</evidence>
<feature type="compositionally biased region" description="Basic residues" evidence="12">
    <location>
        <begin position="158"/>
        <end position="174"/>
    </location>
</feature>
<feature type="transmembrane region" description="Helical" evidence="11">
    <location>
        <begin position="958"/>
        <end position="984"/>
    </location>
</feature>
<dbReference type="InterPro" id="IPR011531">
    <property type="entry name" value="HCO3_transpt-like_TM_dom"/>
</dbReference>
<feature type="compositionally biased region" description="Polar residues" evidence="12">
    <location>
        <begin position="58"/>
        <end position="67"/>
    </location>
</feature>
<evidence type="ECO:0000256" key="3">
    <source>
        <dbReference type="ARBA" id="ARBA00022448"/>
    </source>
</evidence>
<organism evidence="15 16">
    <name type="scientific">Drosophila suzukii</name>
    <name type="common">Spotted-wing drosophila fruit fly</name>
    <dbReference type="NCBI Taxonomy" id="28584"/>
    <lineage>
        <taxon>Eukaryota</taxon>
        <taxon>Metazoa</taxon>
        <taxon>Ecdysozoa</taxon>
        <taxon>Arthropoda</taxon>
        <taxon>Hexapoda</taxon>
        <taxon>Insecta</taxon>
        <taxon>Pterygota</taxon>
        <taxon>Neoptera</taxon>
        <taxon>Endopterygota</taxon>
        <taxon>Diptera</taxon>
        <taxon>Brachycera</taxon>
        <taxon>Muscomorpha</taxon>
        <taxon>Ephydroidea</taxon>
        <taxon>Drosophilidae</taxon>
        <taxon>Drosophila</taxon>
        <taxon>Sophophora</taxon>
    </lineage>
</organism>